<name>A0A2H0B0H5_9BACT</name>
<gene>
    <name evidence="2" type="ORF">COX11_00025</name>
</gene>
<dbReference type="SUPFAM" id="SSF48295">
    <property type="entry name" value="TrpR-like"/>
    <property type="match status" value="1"/>
</dbReference>
<accession>A0A2H0B0H5</accession>
<reference evidence="2 3" key="1">
    <citation type="submission" date="2017-09" db="EMBL/GenBank/DDBJ databases">
        <title>Depth-based differentiation of microbial function through sediment-hosted aquifers and enrichment of novel symbionts in the deep terrestrial subsurface.</title>
        <authorList>
            <person name="Probst A.J."/>
            <person name="Ladd B."/>
            <person name="Jarett J.K."/>
            <person name="Geller-Mcgrath D.E."/>
            <person name="Sieber C.M."/>
            <person name="Emerson J.B."/>
            <person name="Anantharaman K."/>
            <person name="Thomas B.C."/>
            <person name="Malmstrom R."/>
            <person name="Stieglmeier M."/>
            <person name="Klingl A."/>
            <person name="Woyke T."/>
            <person name="Ryan C.M."/>
            <person name="Banfield J.F."/>
        </authorList>
    </citation>
    <scope>NUCLEOTIDE SEQUENCE [LARGE SCALE GENOMIC DNA]</scope>
    <source>
        <strain evidence="2">CG23_combo_of_CG06-09_8_20_14_all_41_73</strain>
    </source>
</reference>
<dbReference type="Gene3D" id="1.10.1270.10">
    <property type="entry name" value="TrpR-like"/>
    <property type="match status" value="1"/>
</dbReference>
<evidence type="ECO:0000313" key="2">
    <source>
        <dbReference type="EMBL" id="PIP51154.1"/>
    </source>
</evidence>
<evidence type="ECO:0000313" key="3">
    <source>
        <dbReference type="Proteomes" id="UP000230671"/>
    </source>
</evidence>
<sequence length="144" mass="16663">MRKIANRWDAEKMDSQFGVLVKLFSECREEKEHKALLSTLLTSSEKAAIAQRLEIIRRLKKGEIYADICLAMGVSSTTITRSLDLYHKNGEHNATFNKLLMDFKYEPRQPKIKSTYRDPQQQNTAGGVREFLRQEARIKKKSSN</sequence>
<feature type="region of interest" description="Disordered" evidence="1">
    <location>
        <begin position="112"/>
        <end position="144"/>
    </location>
</feature>
<comment type="caution">
    <text evidence="2">The sequence shown here is derived from an EMBL/GenBank/DDBJ whole genome shotgun (WGS) entry which is preliminary data.</text>
</comment>
<dbReference type="AlphaFoldDB" id="A0A2H0B0H5"/>
<evidence type="ECO:0008006" key="4">
    <source>
        <dbReference type="Google" id="ProtNLM"/>
    </source>
</evidence>
<dbReference type="Proteomes" id="UP000230671">
    <property type="component" value="Unassembled WGS sequence"/>
</dbReference>
<dbReference type="Pfam" id="PF01371">
    <property type="entry name" value="Trp_repressor"/>
    <property type="match status" value="1"/>
</dbReference>
<evidence type="ECO:0000256" key="1">
    <source>
        <dbReference type="SAM" id="MobiDB-lite"/>
    </source>
</evidence>
<protein>
    <recommendedName>
        <fullName evidence="4">TrpR like protein, YerC/YecD</fullName>
    </recommendedName>
</protein>
<dbReference type="InterPro" id="IPR010921">
    <property type="entry name" value="Trp_repressor/repl_initiator"/>
</dbReference>
<dbReference type="InterPro" id="IPR000831">
    <property type="entry name" value="Trp_repress"/>
</dbReference>
<proteinExistence type="predicted"/>
<organism evidence="2 3">
    <name type="scientific">Candidatus Berkelbacteria bacterium CG23_combo_of_CG06-09_8_20_14_all_41_73</name>
    <dbReference type="NCBI Taxonomy" id="1974519"/>
    <lineage>
        <taxon>Bacteria</taxon>
        <taxon>Candidatus Berkelbacteria</taxon>
    </lineage>
</organism>
<dbReference type="GO" id="GO:0043565">
    <property type="term" value="F:sequence-specific DNA binding"/>
    <property type="evidence" value="ECO:0007669"/>
    <property type="project" value="InterPro"/>
</dbReference>
<dbReference type="EMBL" id="PCSO01000002">
    <property type="protein sequence ID" value="PIP51154.1"/>
    <property type="molecule type" value="Genomic_DNA"/>
</dbReference>
<dbReference type="GO" id="GO:0003700">
    <property type="term" value="F:DNA-binding transcription factor activity"/>
    <property type="evidence" value="ECO:0007669"/>
    <property type="project" value="InterPro"/>
</dbReference>
<dbReference type="InterPro" id="IPR038116">
    <property type="entry name" value="TrpR-like_sf"/>
</dbReference>